<dbReference type="EMBL" id="MLIS01000001">
    <property type="protein sequence ID" value="OHU77856.1"/>
    <property type="molecule type" value="Genomic_DNA"/>
</dbReference>
<reference evidence="3 6" key="1">
    <citation type="submission" date="2016-10" db="EMBL/GenBank/DDBJ databases">
        <title>Evaluation of Human, Animal and Environmental Mycobacterium chelonae Isolates by Core Genome Phylogenomic Analysis, Targeted Gene Comparison, and Anti-microbial Susceptibility Patterns: A Tale of Mistaken Identities.</title>
        <authorList>
            <person name="Fogelson S.B."/>
            <person name="Camus A.C."/>
            <person name="Lorenz W."/>
            <person name="Vasireddy R."/>
            <person name="Vasireddy S."/>
            <person name="Smith T."/>
            <person name="Brown-Elliott B.A."/>
            <person name="Wallace R.J.Jr."/>
            <person name="Hasan N.A."/>
            <person name="Reischl U."/>
            <person name="Sanchez S."/>
        </authorList>
    </citation>
    <scope>NUCLEOTIDE SEQUENCE [LARGE SCALE GENOMIC DNA]</scope>
    <source>
        <strain evidence="3 6">42895</strain>
    </source>
</reference>
<keyword evidence="2" id="KW-0472">Membrane</keyword>
<organism evidence="4 5">
    <name type="scientific">Mycobacteroides chelonae</name>
    <name type="common">Mycobacterium chelonae</name>
    <dbReference type="NCBI Taxonomy" id="1774"/>
    <lineage>
        <taxon>Bacteria</taxon>
        <taxon>Bacillati</taxon>
        <taxon>Actinomycetota</taxon>
        <taxon>Actinomycetes</taxon>
        <taxon>Mycobacteriales</taxon>
        <taxon>Mycobacteriaceae</taxon>
        <taxon>Mycobacteroides</taxon>
    </lineage>
</organism>
<dbReference type="InterPro" id="IPR019933">
    <property type="entry name" value="DivIVA_domain"/>
</dbReference>
<sequence length="114" mass="12124">MSYLAGKISVVTFALTYLLVLVAVAAVLFVLGSILFGRGEELPALPKGTTATVLPADDVAGADIDAVKFSLVFRGYKASEVDWVLDRLARQIDELRAELDEVQGARAGIEANAE</sequence>
<keyword evidence="1" id="KW-0175">Coiled coil</keyword>
<evidence type="ECO:0000313" key="6">
    <source>
        <dbReference type="Proteomes" id="UP000180113"/>
    </source>
</evidence>
<evidence type="ECO:0000256" key="1">
    <source>
        <dbReference type="SAM" id="Coils"/>
    </source>
</evidence>
<dbReference type="Proteomes" id="UP000180113">
    <property type="component" value="Unassembled WGS sequence"/>
</dbReference>
<dbReference type="NCBIfam" id="TIGR03544">
    <property type="entry name" value="DivI1A_domain"/>
    <property type="match status" value="1"/>
</dbReference>
<keyword evidence="2" id="KW-0812">Transmembrane</keyword>
<dbReference type="AlphaFoldDB" id="A0A1S1KAQ4"/>
<keyword evidence="4" id="KW-0132">Cell division</keyword>
<feature type="transmembrane region" description="Helical" evidence="2">
    <location>
        <begin position="12"/>
        <end position="37"/>
    </location>
</feature>
<feature type="coiled-coil region" evidence="1">
    <location>
        <begin position="78"/>
        <end position="112"/>
    </location>
</feature>
<gene>
    <name evidence="3" type="ORF">BKG62_04555</name>
    <name evidence="4" type="ORF">BKG84_05085</name>
</gene>
<evidence type="ECO:0000313" key="5">
    <source>
        <dbReference type="Proteomes" id="UP000179441"/>
    </source>
</evidence>
<keyword evidence="5" id="KW-1185">Reference proteome</keyword>
<proteinExistence type="predicted"/>
<keyword evidence="4" id="KW-0131">Cell cycle</keyword>
<evidence type="ECO:0000313" key="3">
    <source>
        <dbReference type="EMBL" id="OHT55418.1"/>
    </source>
</evidence>
<dbReference type="Gene3D" id="6.10.250.660">
    <property type="match status" value="1"/>
</dbReference>
<evidence type="ECO:0000313" key="4">
    <source>
        <dbReference type="EMBL" id="OHU77856.1"/>
    </source>
</evidence>
<accession>A0A1S1KAQ4</accession>
<dbReference type="EMBL" id="MLHW01000001">
    <property type="protein sequence ID" value="OHT55418.1"/>
    <property type="molecule type" value="Genomic_DNA"/>
</dbReference>
<comment type="caution">
    <text evidence="4">The sequence shown here is derived from an EMBL/GenBank/DDBJ whole genome shotgun (WGS) entry which is preliminary data.</text>
</comment>
<dbReference type="GO" id="GO:0051301">
    <property type="term" value="P:cell division"/>
    <property type="evidence" value="ECO:0007669"/>
    <property type="project" value="UniProtKB-KW"/>
</dbReference>
<name>A0A1S1KAQ4_MYCCH</name>
<reference evidence="4 5" key="2">
    <citation type="submission" date="2016-10" db="EMBL/GenBank/DDBJ databases">
        <title>Evaluation of Human, Veterinary and Environmental Mycobacterium chelonae Isolates by Core Genome Phylogenomic Analysis, Targeted Gene Comparison, and Anti-microbial Susceptibility Patterns: A Tale of Mistaken Identities.</title>
        <authorList>
            <person name="Fogelson S.B."/>
            <person name="Camus A.C."/>
            <person name="Lorenz W."/>
            <person name="Vasireddy R."/>
            <person name="Vasireddy S."/>
            <person name="Smith T."/>
            <person name="Brown-Elliott B.A."/>
            <person name="Wallace R.J.Jr."/>
            <person name="Hasan N.A."/>
            <person name="Reischl U."/>
            <person name="Sanchez S."/>
        </authorList>
    </citation>
    <scope>NUCLEOTIDE SEQUENCE [LARGE SCALE GENOMIC DNA]</scope>
    <source>
        <strain evidence="4 5">15518</strain>
    </source>
</reference>
<evidence type="ECO:0000256" key="2">
    <source>
        <dbReference type="SAM" id="Phobius"/>
    </source>
</evidence>
<keyword evidence="2" id="KW-1133">Transmembrane helix</keyword>
<dbReference type="Proteomes" id="UP000179441">
    <property type="component" value="Unassembled WGS sequence"/>
</dbReference>
<protein>
    <submittedName>
        <fullName evidence="4">Cell division protein DivIVA</fullName>
    </submittedName>
</protein>